<dbReference type="Pfam" id="PF18147">
    <property type="entry name" value="Suv3_C_1"/>
    <property type="match status" value="1"/>
</dbReference>
<keyword evidence="11" id="KW-0809">Transit peptide</keyword>
<dbReference type="FunFam" id="3.40.50.300:FF:000269">
    <property type="entry name" value="ATP-dependent RNA helicase SUPV3L1, mitochondrial"/>
    <property type="match status" value="1"/>
</dbReference>
<gene>
    <name evidence="21" type="primary">LOC112288949</name>
    <name evidence="20" type="ORF">PHYPA_015532</name>
</gene>
<feature type="compositionally biased region" description="Basic and acidic residues" evidence="17">
    <location>
        <begin position="295"/>
        <end position="320"/>
    </location>
</feature>
<evidence type="ECO:0000256" key="13">
    <source>
        <dbReference type="ARBA" id="ARBA00023242"/>
    </source>
</evidence>
<dbReference type="InterPro" id="IPR050699">
    <property type="entry name" value="RNA-DNA_Helicase"/>
</dbReference>
<dbReference type="RefSeq" id="XP_024389500.1">
    <property type="nucleotide sequence ID" value="XM_024533732.2"/>
</dbReference>
<evidence type="ECO:0000256" key="7">
    <source>
        <dbReference type="ARBA" id="ARBA00022741"/>
    </source>
</evidence>
<dbReference type="FunFam" id="1.20.272.40:FF:000003">
    <property type="entry name" value="ATP-dependent RNA helicase SUV3L, mitochondrial"/>
    <property type="match status" value="1"/>
</dbReference>
<evidence type="ECO:0000256" key="14">
    <source>
        <dbReference type="ARBA" id="ARBA00023271"/>
    </source>
</evidence>
<feature type="domain" description="Helicase C-terminal" evidence="19">
    <location>
        <begin position="614"/>
        <end position="772"/>
    </location>
</feature>
<dbReference type="InterPro" id="IPR056377">
    <property type="entry name" value="DExH18_N"/>
</dbReference>
<evidence type="ECO:0000259" key="19">
    <source>
        <dbReference type="PROSITE" id="PS51194"/>
    </source>
</evidence>
<evidence type="ECO:0000256" key="12">
    <source>
        <dbReference type="ARBA" id="ARBA00023128"/>
    </source>
</evidence>
<dbReference type="Gene3D" id="3.40.50.300">
    <property type="entry name" value="P-loop containing nucleotide triphosphate hydrolases"/>
    <property type="match status" value="2"/>
</dbReference>
<dbReference type="PROSITE" id="PS51194">
    <property type="entry name" value="HELICASE_CTER"/>
    <property type="match status" value="1"/>
</dbReference>
<comment type="subcellular location">
    <subcellularLocation>
        <location evidence="4">Mitochondrion matrix</location>
        <location evidence="4">Mitochondrion nucleoid</location>
    </subcellularLocation>
    <subcellularLocation>
        <location evidence="3">Nucleus</location>
    </subcellularLocation>
</comment>
<keyword evidence="13" id="KW-0539">Nucleus</keyword>
<dbReference type="InterPro" id="IPR014001">
    <property type="entry name" value="Helicase_ATP-bd"/>
</dbReference>
<sequence>MAMAMLLLRALARREAEKRLPSLLAKHASQLAAHSDKRRVEEAGAMAERCLSTIAREAEDLTGKGWSAVDVLWRRGFSSGIGEAGGGGGVAEAGKSGGGGEADVALAEGNVEKPKRVGRPRKLGEDGGAKPRRKPRATMKKLEAEIAANEAASGSGSPVVKSRVTKKRSAAAESVAVKDSVNAAVSSSDVSNFDTGVVPQFGEGFGSFDSQEEIKNRVSSELNLDTGEKSSNAILSSIVEDGDSFARSSSSSEIAASHLEREELSSLLPALKGAPQNGTSQESRDGPPRTAPRFPKLDLTSKQRSSRVELDGEEKSNERELKVEVPPQYSDPHKVFQMLLQARPGAYTSAEKARLSWIFHRFAESGWVSDQALALYINSKFFPTAVSRFRKFFSSRATPELRGLLIQMGPSNAALKFLFPIFAEFCISEFSAEINRYRELVSTADLTKPDAWYPFARAIKRKIIYHQGPTNSGKTYMALKRFMEASNGIYCSPLRLLAMEVFDKVNAEGIYCNLHTGQEKKVLPFANHLACTVEMAYLSKQWEVAVIDEVQMMSDEYRGWAWTRAFLGLQADEIHVCGDPSAVPLLRSLCVATGDELIENEYERFKPLRLDSKSLNGDFSNVEAGDCIVAFSRKDIFDVKREVELATNQKCCVVYGALPPETRTQQAKLFNDPNSGYDVLVASDAVGMGLNLNIRRVVFYSLDKFDGDAKRPIPAPQVKQIAGRAGRRGSIFPDGVTTAFYSQDIPYLEQSLQQSFEPATAAGLFPVYEQVELFASQLPEISFAQLLERFAETCRLDGSYFLCRYDNLKRVASVLDKVKGLSLEDRFNFCFTPVNVRDPQSLGALYRYALAFSQKIPVVVQMGAPLNSARDEFELMDLETRHQVLSMYLWLSQHFPEELFVQKAKAAEMATHIATLLGQSLVQSAGRWHGRQRKAGPKKSGRSPMAKPGLKFKPSYNNERQLKNAYAVS</sequence>
<evidence type="ECO:0000256" key="6">
    <source>
        <dbReference type="ARBA" id="ARBA00012552"/>
    </source>
</evidence>
<dbReference type="Gene3D" id="1.20.272.40">
    <property type="match status" value="1"/>
</dbReference>
<reference evidence="21" key="3">
    <citation type="submission" date="2020-12" db="UniProtKB">
        <authorList>
            <consortium name="EnsemblPlants"/>
        </authorList>
    </citation>
    <scope>IDENTIFICATION</scope>
</reference>
<dbReference type="GeneID" id="112288949"/>
<dbReference type="CDD" id="cd18805">
    <property type="entry name" value="SF2_C_suv3"/>
    <property type="match status" value="1"/>
</dbReference>
<dbReference type="InterPro" id="IPR044774">
    <property type="entry name" value="Suv3_DEXQc"/>
</dbReference>
<dbReference type="CDD" id="cd17913">
    <property type="entry name" value="DEXQc_Suv3"/>
    <property type="match status" value="1"/>
</dbReference>
<dbReference type="EnsemblPlants" id="Pp3c11_24680V3.1">
    <property type="protein sequence ID" value="Pp3c11_24680V3.1"/>
    <property type="gene ID" value="Pp3c11_24680"/>
</dbReference>
<comment type="cofactor">
    <cofactor evidence="1">
        <name>Mn(2+)</name>
        <dbReference type="ChEBI" id="CHEBI:29035"/>
    </cofactor>
</comment>
<evidence type="ECO:0000313" key="21">
    <source>
        <dbReference type="EnsemblPlants" id="Pp3c11_24680V3.1"/>
    </source>
</evidence>
<keyword evidence="9" id="KW-0347">Helicase</keyword>
<feature type="region of interest" description="Disordered" evidence="17">
    <location>
        <begin position="110"/>
        <end position="138"/>
    </location>
</feature>
<dbReference type="Gene3D" id="1.20.58.1080">
    <property type="match status" value="1"/>
</dbReference>
<dbReference type="AlphaFoldDB" id="A0A2K1JW62"/>
<protein>
    <recommendedName>
        <fullName evidence="6">RNA helicase</fullName>
        <ecNumber evidence="6">3.6.4.13</ecNumber>
    </recommendedName>
    <alternativeName>
        <fullName evidence="16">Protein SUPPRESSOR OF VAR 3-like</fullName>
    </alternativeName>
</protein>
<dbReference type="Pfam" id="PF23703">
    <property type="entry name" value="DExH18_N"/>
    <property type="match status" value="1"/>
</dbReference>
<reference evidence="20 22" key="1">
    <citation type="journal article" date="2008" name="Science">
        <title>The Physcomitrella genome reveals evolutionary insights into the conquest of land by plants.</title>
        <authorList>
            <person name="Rensing S."/>
            <person name="Lang D."/>
            <person name="Zimmer A."/>
            <person name="Terry A."/>
            <person name="Salamov A."/>
            <person name="Shapiro H."/>
            <person name="Nishiyama T."/>
            <person name="Perroud P.-F."/>
            <person name="Lindquist E."/>
            <person name="Kamisugi Y."/>
            <person name="Tanahashi T."/>
            <person name="Sakakibara K."/>
            <person name="Fujita T."/>
            <person name="Oishi K."/>
            <person name="Shin-I T."/>
            <person name="Kuroki Y."/>
            <person name="Toyoda A."/>
            <person name="Suzuki Y."/>
            <person name="Hashimoto A."/>
            <person name="Yamaguchi K."/>
            <person name="Sugano A."/>
            <person name="Kohara Y."/>
            <person name="Fujiyama A."/>
            <person name="Anterola A."/>
            <person name="Aoki S."/>
            <person name="Ashton N."/>
            <person name="Barbazuk W.B."/>
            <person name="Barker E."/>
            <person name="Bennetzen J."/>
            <person name="Bezanilla M."/>
            <person name="Blankenship R."/>
            <person name="Cho S.H."/>
            <person name="Dutcher S."/>
            <person name="Estelle M."/>
            <person name="Fawcett J.A."/>
            <person name="Gundlach H."/>
            <person name="Hanada K."/>
            <person name="Heyl A."/>
            <person name="Hicks K.A."/>
            <person name="Hugh J."/>
            <person name="Lohr M."/>
            <person name="Mayer K."/>
            <person name="Melkozernov A."/>
            <person name="Murata T."/>
            <person name="Nelson D."/>
            <person name="Pils B."/>
            <person name="Prigge M."/>
            <person name="Reiss B."/>
            <person name="Renner T."/>
            <person name="Rombauts S."/>
            <person name="Rushton P."/>
            <person name="Sanderfoot A."/>
            <person name="Schween G."/>
            <person name="Shiu S.-H."/>
            <person name="Stueber K."/>
            <person name="Theodoulou F.L."/>
            <person name="Tu H."/>
            <person name="Van de Peer Y."/>
            <person name="Verrier P.J."/>
            <person name="Waters E."/>
            <person name="Wood A."/>
            <person name="Yang L."/>
            <person name="Cove D."/>
            <person name="Cuming A."/>
            <person name="Hasebe M."/>
            <person name="Lucas S."/>
            <person name="Mishler D.B."/>
            <person name="Reski R."/>
            <person name="Grigoriev I."/>
            <person name="Quatrano R.S."/>
            <person name="Boore J.L."/>
        </authorList>
    </citation>
    <scope>NUCLEOTIDE SEQUENCE [LARGE SCALE GENOMIC DNA]</scope>
    <source>
        <strain evidence="21 22">cv. Gransden 2004</strain>
    </source>
</reference>
<evidence type="ECO:0000256" key="3">
    <source>
        <dbReference type="ARBA" id="ARBA00004123"/>
    </source>
</evidence>
<dbReference type="FunCoup" id="A0A2K1JW62">
    <property type="interactions" value="3544"/>
</dbReference>
<evidence type="ECO:0000256" key="2">
    <source>
        <dbReference type="ARBA" id="ARBA00001946"/>
    </source>
</evidence>
<dbReference type="InterPro" id="IPR027417">
    <property type="entry name" value="P-loop_NTPase"/>
</dbReference>
<accession>A0A2K1JW62</accession>
<evidence type="ECO:0000256" key="1">
    <source>
        <dbReference type="ARBA" id="ARBA00001936"/>
    </source>
</evidence>
<comment type="cofactor">
    <cofactor evidence="2">
        <name>Mg(2+)</name>
        <dbReference type="ChEBI" id="CHEBI:18420"/>
    </cofactor>
</comment>
<evidence type="ECO:0000256" key="8">
    <source>
        <dbReference type="ARBA" id="ARBA00022801"/>
    </source>
</evidence>
<dbReference type="Gramene" id="Pp3c11_24680V3.1">
    <property type="protein sequence ID" value="Pp3c11_24680V3.1"/>
    <property type="gene ID" value="Pp3c11_24680"/>
</dbReference>
<evidence type="ECO:0000313" key="20">
    <source>
        <dbReference type="EMBL" id="PNR45761.1"/>
    </source>
</evidence>
<evidence type="ECO:0000256" key="10">
    <source>
        <dbReference type="ARBA" id="ARBA00022840"/>
    </source>
</evidence>
<dbReference type="SUPFAM" id="SSF52540">
    <property type="entry name" value="P-loop containing nucleoside triphosphate hydrolases"/>
    <property type="match status" value="1"/>
</dbReference>
<dbReference type="KEGG" id="ppp:112288949"/>
<dbReference type="Pfam" id="PF12513">
    <property type="entry name" value="SUV3_C"/>
    <property type="match status" value="1"/>
</dbReference>
<dbReference type="InterPro" id="IPR055206">
    <property type="entry name" value="DEXQc_SUV3"/>
</dbReference>
<dbReference type="Proteomes" id="UP000006727">
    <property type="component" value="Chromosome 11"/>
</dbReference>
<evidence type="ECO:0000313" key="22">
    <source>
        <dbReference type="Proteomes" id="UP000006727"/>
    </source>
</evidence>
<dbReference type="PANTHER" id="PTHR12131:SF28">
    <property type="entry name" value="DEXH-BOX ATP-DEPENDENT RNA HELICASE DEXH18, MITOCHONDRIAL"/>
    <property type="match status" value="1"/>
</dbReference>
<dbReference type="GO" id="GO:0016787">
    <property type="term" value="F:hydrolase activity"/>
    <property type="evidence" value="ECO:0007669"/>
    <property type="project" value="UniProtKB-KW"/>
</dbReference>
<dbReference type="PANTHER" id="PTHR12131">
    <property type="entry name" value="ATP-DEPENDENT RNA AND DNA HELICASE"/>
    <property type="match status" value="1"/>
</dbReference>
<dbReference type="PROSITE" id="PS51192">
    <property type="entry name" value="HELICASE_ATP_BIND_1"/>
    <property type="match status" value="1"/>
</dbReference>
<dbReference type="EMBL" id="ABEU02000011">
    <property type="protein sequence ID" value="PNR45761.1"/>
    <property type="molecule type" value="Genomic_DNA"/>
</dbReference>
<evidence type="ECO:0000256" key="11">
    <source>
        <dbReference type="ARBA" id="ARBA00022946"/>
    </source>
</evidence>
<feature type="region of interest" description="Disordered" evidence="17">
    <location>
        <begin position="270"/>
        <end position="320"/>
    </location>
</feature>
<evidence type="ECO:0000256" key="4">
    <source>
        <dbReference type="ARBA" id="ARBA00004436"/>
    </source>
</evidence>
<dbReference type="Gramene" id="Pp3c11_24680V3.2">
    <property type="protein sequence ID" value="Pp3c11_24680V3.2"/>
    <property type="gene ID" value="Pp3c11_24680"/>
</dbReference>
<evidence type="ECO:0000256" key="17">
    <source>
        <dbReference type="SAM" id="MobiDB-lite"/>
    </source>
</evidence>
<keyword evidence="7" id="KW-0547">Nucleotide-binding</keyword>
<feature type="compositionally biased region" description="Basic residues" evidence="17">
    <location>
        <begin position="928"/>
        <end position="941"/>
    </location>
</feature>
<dbReference type="EC" id="3.6.4.13" evidence="6"/>
<dbReference type="GO" id="GO:0005524">
    <property type="term" value="F:ATP binding"/>
    <property type="evidence" value="ECO:0007669"/>
    <property type="project" value="UniProtKB-KW"/>
</dbReference>
<feature type="domain" description="Helicase ATP-binding" evidence="18">
    <location>
        <begin position="455"/>
        <end position="571"/>
    </location>
</feature>
<dbReference type="SMART" id="SM00487">
    <property type="entry name" value="DEXDc"/>
    <property type="match status" value="1"/>
</dbReference>
<keyword evidence="8" id="KW-0378">Hydrolase</keyword>
<keyword evidence="12" id="KW-0496">Mitochondrion</keyword>
<comment type="subunit">
    <text evidence="5">Homodimer; in free form. Component of the mitochondrial degradosome (mtEXO) complex which is a heteropentamer containing 2 copies of SUPV3L1 and 3 copies of PNPT1.</text>
</comment>
<dbReference type="OrthoDB" id="6692397at2759"/>
<organism evidence="20">
    <name type="scientific">Physcomitrium patens</name>
    <name type="common">Spreading-leaved earth moss</name>
    <name type="synonym">Physcomitrella patens</name>
    <dbReference type="NCBI Taxonomy" id="3218"/>
    <lineage>
        <taxon>Eukaryota</taxon>
        <taxon>Viridiplantae</taxon>
        <taxon>Streptophyta</taxon>
        <taxon>Embryophyta</taxon>
        <taxon>Bryophyta</taxon>
        <taxon>Bryophytina</taxon>
        <taxon>Bryopsida</taxon>
        <taxon>Funariidae</taxon>
        <taxon>Funariales</taxon>
        <taxon>Funariaceae</taxon>
        <taxon>Physcomitrium</taxon>
    </lineage>
</organism>
<reference evidence="20 22" key="2">
    <citation type="journal article" date="2018" name="Plant J.">
        <title>The Physcomitrella patens chromosome-scale assembly reveals moss genome structure and evolution.</title>
        <authorList>
            <person name="Lang D."/>
            <person name="Ullrich K.K."/>
            <person name="Murat F."/>
            <person name="Fuchs J."/>
            <person name="Jenkins J."/>
            <person name="Haas F.B."/>
            <person name="Piednoel M."/>
            <person name="Gundlach H."/>
            <person name="Van Bel M."/>
            <person name="Meyberg R."/>
            <person name="Vives C."/>
            <person name="Morata J."/>
            <person name="Symeonidi A."/>
            <person name="Hiss M."/>
            <person name="Muchero W."/>
            <person name="Kamisugi Y."/>
            <person name="Saleh O."/>
            <person name="Blanc G."/>
            <person name="Decker E.L."/>
            <person name="van Gessel N."/>
            <person name="Grimwood J."/>
            <person name="Hayes R.D."/>
            <person name="Graham S.W."/>
            <person name="Gunter L.E."/>
            <person name="McDaniel S.F."/>
            <person name="Hoernstein S.N.W."/>
            <person name="Larsson A."/>
            <person name="Li F.W."/>
            <person name="Perroud P.F."/>
            <person name="Phillips J."/>
            <person name="Ranjan P."/>
            <person name="Rokshar D.S."/>
            <person name="Rothfels C.J."/>
            <person name="Schneider L."/>
            <person name="Shu S."/>
            <person name="Stevenson D.W."/>
            <person name="Thummler F."/>
            <person name="Tillich M."/>
            <person name="Villarreal Aguilar J.C."/>
            <person name="Widiez T."/>
            <person name="Wong G.K."/>
            <person name="Wymore A."/>
            <person name="Zhang Y."/>
            <person name="Zimmer A.D."/>
            <person name="Quatrano R.S."/>
            <person name="Mayer K.F.X."/>
            <person name="Goodstein D."/>
            <person name="Casacuberta J.M."/>
            <person name="Vandepoele K."/>
            <person name="Reski R."/>
            <person name="Cuming A.C."/>
            <person name="Tuskan G.A."/>
            <person name="Maumus F."/>
            <person name="Salse J."/>
            <person name="Schmutz J."/>
            <person name="Rensing S.A."/>
        </authorList>
    </citation>
    <scope>NUCLEOTIDE SEQUENCE [LARGE SCALE GENOMIC DNA]</scope>
    <source>
        <strain evidence="21 22">cv. Gransden 2004</strain>
    </source>
</reference>
<dbReference type="InterPro" id="IPR022192">
    <property type="entry name" value="SUV3_C"/>
</dbReference>
<dbReference type="GO" id="GO:0003724">
    <property type="term" value="F:RNA helicase activity"/>
    <property type="evidence" value="ECO:0007669"/>
    <property type="project" value="UniProtKB-EC"/>
</dbReference>
<dbReference type="GO" id="GO:0045025">
    <property type="term" value="C:mitochondrial degradosome"/>
    <property type="evidence" value="ECO:0000318"/>
    <property type="project" value="GO_Central"/>
</dbReference>
<keyword evidence="22" id="KW-1185">Reference proteome</keyword>
<evidence type="ECO:0000256" key="5">
    <source>
        <dbReference type="ARBA" id="ARBA00011661"/>
    </source>
</evidence>
<dbReference type="GO" id="GO:0000965">
    <property type="term" value="P:mitochondrial RNA 3'-end processing"/>
    <property type="evidence" value="ECO:0000318"/>
    <property type="project" value="GO_Central"/>
</dbReference>
<dbReference type="GO" id="GO:0042645">
    <property type="term" value="C:mitochondrial nucleoid"/>
    <property type="evidence" value="ECO:0007669"/>
    <property type="project" value="UniProtKB-SubCell"/>
</dbReference>
<evidence type="ECO:0000256" key="15">
    <source>
        <dbReference type="ARBA" id="ARBA00047984"/>
    </source>
</evidence>
<dbReference type="Pfam" id="PF00271">
    <property type="entry name" value="Helicase_C"/>
    <property type="match status" value="1"/>
</dbReference>
<evidence type="ECO:0000256" key="16">
    <source>
        <dbReference type="ARBA" id="ARBA00080791"/>
    </source>
</evidence>
<evidence type="ECO:0000256" key="9">
    <source>
        <dbReference type="ARBA" id="ARBA00022806"/>
    </source>
</evidence>
<dbReference type="FunFam" id="3.40.50.300:FF:000957">
    <property type="entry name" value="ATP-dependent RNA helicase SUV3L, mitochondrial"/>
    <property type="match status" value="1"/>
</dbReference>
<dbReference type="EnsemblPlants" id="Pp3c11_24680V3.2">
    <property type="protein sequence ID" value="Pp3c11_24680V3.2"/>
    <property type="gene ID" value="Pp3c11_24680"/>
</dbReference>
<dbReference type="Pfam" id="PF22527">
    <property type="entry name" value="DEXQc_Suv3"/>
    <property type="match status" value="1"/>
</dbReference>
<dbReference type="InterPro" id="IPR001650">
    <property type="entry name" value="Helicase_C-like"/>
</dbReference>
<dbReference type="STRING" id="3218.A0A2K1JW62"/>
<comment type="catalytic activity">
    <reaction evidence="15">
        <text>ATP + H2O = ADP + phosphate + H(+)</text>
        <dbReference type="Rhea" id="RHEA:13065"/>
        <dbReference type="ChEBI" id="CHEBI:15377"/>
        <dbReference type="ChEBI" id="CHEBI:15378"/>
        <dbReference type="ChEBI" id="CHEBI:30616"/>
        <dbReference type="ChEBI" id="CHEBI:43474"/>
        <dbReference type="ChEBI" id="CHEBI:456216"/>
        <dbReference type="EC" id="3.6.4.13"/>
    </reaction>
</comment>
<proteinExistence type="predicted"/>
<keyword evidence="10" id="KW-0067">ATP-binding</keyword>
<dbReference type="InterPro" id="IPR041082">
    <property type="entry name" value="Suv3_C_1"/>
</dbReference>
<name>A0A2K1JW62_PHYPA</name>
<dbReference type="GO" id="GO:0005634">
    <property type="term" value="C:nucleus"/>
    <property type="evidence" value="ECO:0007669"/>
    <property type="project" value="UniProtKB-SubCell"/>
</dbReference>
<dbReference type="PaxDb" id="3218-PP1S138_171V6.1"/>
<dbReference type="SMART" id="SM00490">
    <property type="entry name" value="HELICc"/>
    <property type="match status" value="1"/>
</dbReference>
<evidence type="ECO:0000259" key="18">
    <source>
        <dbReference type="PROSITE" id="PS51192"/>
    </source>
</evidence>
<keyword evidence="14" id="KW-1135">Mitochondrion nucleoid</keyword>
<feature type="region of interest" description="Disordered" evidence="17">
    <location>
        <begin position="927"/>
        <end position="955"/>
    </location>
</feature>